<evidence type="ECO:0000313" key="3">
    <source>
        <dbReference type="EMBL" id="GBG28311.1"/>
    </source>
</evidence>
<reference evidence="3 4" key="1">
    <citation type="submission" date="2017-12" db="EMBL/GenBank/DDBJ databases">
        <title>Sequencing, de novo assembly and annotation of complete genome of a new Thraustochytrid species, strain FCC1311.</title>
        <authorList>
            <person name="Sedici K."/>
            <person name="Godart F."/>
            <person name="Aiese Cigliano R."/>
            <person name="Sanseverino W."/>
            <person name="Barakat M."/>
            <person name="Ortet P."/>
            <person name="Marechal E."/>
            <person name="Cagnac O."/>
            <person name="Amato A."/>
        </authorList>
    </citation>
    <scope>NUCLEOTIDE SEQUENCE [LARGE SCALE GENOMIC DNA]</scope>
</reference>
<evidence type="ECO:0000256" key="2">
    <source>
        <dbReference type="ARBA" id="ARBA00023235"/>
    </source>
</evidence>
<dbReference type="AlphaFoldDB" id="A0A2R5GJ44"/>
<dbReference type="GO" id="GO:0005737">
    <property type="term" value="C:cytoplasm"/>
    <property type="evidence" value="ECO:0007669"/>
    <property type="project" value="TreeGrafter"/>
</dbReference>
<dbReference type="PANTHER" id="PTHR13774:SF17">
    <property type="entry name" value="PHENAZINE BIOSYNTHESIS-LIKE DOMAIN-CONTAINING PROTEIN"/>
    <property type="match status" value="1"/>
</dbReference>
<protein>
    <submittedName>
        <fullName evidence="3">Phenazine biosynthesis-like domain-containing protein</fullName>
    </submittedName>
</protein>
<organism evidence="3 4">
    <name type="scientific">Hondaea fermentalgiana</name>
    <dbReference type="NCBI Taxonomy" id="2315210"/>
    <lineage>
        <taxon>Eukaryota</taxon>
        <taxon>Sar</taxon>
        <taxon>Stramenopiles</taxon>
        <taxon>Bigyra</taxon>
        <taxon>Labyrinthulomycetes</taxon>
        <taxon>Thraustochytrida</taxon>
        <taxon>Thraustochytriidae</taxon>
        <taxon>Hondaea</taxon>
    </lineage>
</organism>
<proteinExistence type="inferred from homology"/>
<keyword evidence="2" id="KW-0413">Isomerase</keyword>
<dbReference type="InterPro" id="IPR003719">
    <property type="entry name" value="Phenazine_PhzF-like"/>
</dbReference>
<evidence type="ECO:0000256" key="1">
    <source>
        <dbReference type="ARBA" id="ARBA00008270"/>
    </source>
</evidence>
<dbReference type="InParanoid" id="A0A2R5GJ44"/>
<dbReference type="Gene3D" id="3.10.310.10">
    <property type="entry name" value="Diaminopimelate Epimerase, Chain A, domain 1"/>
    <property type="match status" value="2"/>
</dbReference>
<evidence type="ECO:0000313" key="4">
    <source>
        <dbReference type="Proteomes" id="UP000241890"/>
    </source>
</evidence>
<name>A0A2R5GJ44_9STRA</name>
<dbReference type="OrthoDB" id="75169at2759"/>
<comment type="similarity">
    <text evidence="1">Belongs to the PhzF family.</text>
</comment>
<accession>A0A2R5GJ44</accession>
<dbReference type="GO" id="GO:0016853">
    <property type="term" value="F:isomerase activity"/>
    <property type="evidence" value="ECO:0007669"/>
    <property type="project" value="UniProtKB-KW"/>
</dbReference>
<dbReference type="Proteomes" id="UP000241890">
    <property type="component" value="Unassembled WGS sequence"/>
</dbReference>
<dbReference type="SUPFAM" id="SSF54506">
    <property type="entry name" value="Diaminopimelate epimerase-like"/>
    <property type="match status" value="1"/>
</dbReference>
<sequence>MPSLKLVRADTLPQEAFETLSSPDPEKESEEVRCRGENAPFCWAAVGSEDGMVCGYIGASLVEDDALRVDKLLTRPQIDDNAGLLPLAMLRRYLDVVSSNEECARIGRVVARAGFDDALFEACGFRTSWEAEDGAPSTDLVIELRQTRIVCANAFNNPEKAFSGNPAAVCVLPFRTRSLEPGASKSFPTDGFSFVDNESGAPLRTEDSCEVFMKAVGNQMNLSETAFLRDLGAEEDGKTRRFEIRWKTPDGEVDLCGHATLASTFALWEPRSQLLAPGLLDGVDKLILESRSGELCARRDAQGAITLDFPLETLSEDLPASDAERKAVLRGLEGIDEPQVVFVGRNRMDLVIELCDREAVGQVVPNSALLASVPCRAISISALESTESPYDFVSRLFAPALGVDEDPFCGSAHCYLGPHYGRRLGKTEMRGFMLSKRTGSTDVKVSHETQRVYLRGGAELSWVGMLHSGPFAF</sequence>
<keyword evidence="4" id="KW-1185">Reference proteome</keyword>
<gene>
    <name evidence="3" type="ORF">FCC1311_045342</name>
</gene>
<dbReference type="PANTHER" id="PTHR13774">
    <property type="entry name" value="PHENAZINE BIOSYNTHESIS PROTEIN"/>
    <property type="match status" value="1"/>
</dbReference>
<dbReference type="EMBL" id="BEYU01000040">
    <property type="protein sequence ID" value="GBG28311.1"/>
    <property type="molecule type" value="Genomic_DNA"/>
</dbReference>
<dbReference type="Pfam" id="PF02567">
    <property type="entry name" value="PhzC-PhzF"/>
    <property type="match status" value="1"/>
</dbReference>
<comment type="caution">
    <text evidence="3">The sequence shown here is derived from an EMBL/GenBank/DDBJ whole genome shotgun (WGS) entry which is preliminary data.</text>
</comment>